<dbReference type="Proteomes" id="UP000641137">
    <property type="component" value="Unassembled WGS sequence"/>
</dbReference>
<protein>
    <submittedName>
        <fullName evidence="4">Membrane protein</fullName>
    </submittedName>
</protein>
<feature type="transmembrane region" description="Helical" evidence="1">
    <location>
        <begin position="46"/>
        <end position="70"/>
    </location>
</feature>
<dbReference type="Pfam" id="PF15420">
    <property type="entry name" value="Abhydrolase_9_N"/>
    <property type="match status" value="1"/>
</dbReference>
<comment type="caution">
    <text evidence="4">The sequence shown here is derived from an EMBL/GenBank/DDBJ whole genome shotgun (WGS) entry which is preliminary data.</text>
</comment>
<dbReference type="EMBL" id="BMZO01000002">
    <property type="protein sequence ID" value="GHC64119.1"/>
    <property type="molecule type" value="Genomic_DNA"/>
</dbReference>
<dbReference type="RefSeq" id="WP_244636585.1">
    <property type="nucleotide sequence ID" value="NZ_BMZO01000002.1"/>
</dbReference>
<evidence type="ECO:0000259" key="3">
    <source>
        <dbReference type="Pfam" id="PF15420"/>
    </source>
</evidence>
<feature type="domain" description="Alpha/beta-hydrolase catalytic" evidence="2">
    <location>
        <begin position="261"/>
        <end position="547"/>
    </location>
</feature>
<feature type="transmembrane region" description="Helical" evidence="1">
    <location>
        <begin position="167"/>
        <end position="189"/>
    </location>
</feature>
<keyword evidence="5" id="KW-1185">Reference proteome</keyword>
<sequence>MSTRIVTMIRDLFLAYGNSLCGAGIWFGALFFAASLTPSLLPRDAIFQGVLSGVAFACGYGLGVFLRALWRFLEIPPLRRQWLVPWLNLFTLITCAFAAILLLYAASDWQNSVRARMELAPVESARPFLVGLISLLVAFVLIMLARAFRLVARFNTTRLKAILPRKVAVLAGTALTLLFFWLIGSGVLVQGALRALDSSYRGFDALIEDDIAMPTDPLKSGSAASLLQWSELGRAGRAAIASRPTRQEMQAFTGQPAMEPLRVYVGLRSGDTVDERAQLALDELIRIGGFERSILVIATPTGTGWLDPASHMALEYLHRGDVATVSVQYSYLTSWLALLVEPTYGSEQARALFSKIYTHWTALPQETRPKLYLHGLSLGAMNSDLSTDLFDVISDPFDGALWSGPPFTSKTWNMATSERMPGTPAWLPRFRDGAVIRFTNQRDQTEIADTHWGRMRLVYLQYASDPIVFFNTSYAWQPPPWLSEPRGPDVSPNVRWFPIVTFLQLLLDMATATTTPIGYGHIYAPAHYVDAWIAVTDPQGWNPAQIMALKEKLAHDMPE</sequence>
<keyword evidence="1" id="KW-0812">Transmembrane</keyword>
<feature type="domain" description="Alpha/beta-hydrolase N-terminal" evidence="3">
    <location>
        <begin position="36"/>
        <end position="244"/>
    </location>
</feature>
<evidence type="ECO:0000313" key="4">
    <source>
        <dbReference type="EMBL" id="GHC64119.1"/>
    </source>
</evidence>
<keyword evidence="1" id="KW-1133">Transmembrane helix</keyword>
<dbReference type="AlphaFoldDB" id="A0A8J3GF20"/>
<feature type="transmembrane region" description="Helical" evidence="1">
    <location>
        <begin position="125"/>
        <end position="146"/>
    </location>
</feature>
<accession>A0A8J3GF20</accession>
<evidence type="ECO:0000256" key="1">
    <source>
        <dbReference type="SAM" id="Phobius"/>
    </source>
</evidence>
<evidence type="ECO:0000259" key="2">
    <source>
        <dbReference type="Pfam" id="PF10081"/>
    </source>
</evidence>
<organism evidence="4 5">
    <name type="scientific">Limoniibacter endophyticus</name>
    <dbReference type="NCBI Taxonomy" id="1565040"/>
    <lineage>
        <taxon>Bacteria</taxon>
        <taxon>Pseudomonadati</taxon>
        <taxon>Pseudomonadota</taxon>
        <taxon>Alphaproteobacteria</taxon>
        <taxon>Hyphomicrobiales</taxon>
        <taxon>Bartonellaceae</taxon>
        <taxon>Limoniibacter</taxon>
    </lineage>
</organism>
<name>A0A8J3GF20_9HYPH</name>
<reference evidence="4" key="1">
    <citation type="journal article" date="2014" name="Int. J. Syst. Evol. Microbiol.">
        <title>Complete genome sequence of Corynebacterium casei LMG S-19264T (=DSM 44701T), isolated from a smear-ripened cheese.</title>
        <authorList>
            <consortium name="US DOE Joint Genome Institute (JGI-PGF)"/>
            <person name="Walter F."/>
            <person name="Albersmeier A."/>
            <person name="Kalinowski J."/>
            <person name="Ruckert C."/>
        </authorList>
    </citation>
    <scope>NUCLEOTIDE SEQUENCE</scope>
    <source>
        <strain evidence="4">KCTC 42097</strain>
    </source>
</reference>
<gene>
    <name evidence="4" type="ORF">GCM10010136_05880</name>
</gene>
<proteinExistence type="predicted"/>
<dbReference type="InterPro" id="IPR027787">
    <property type="entry name" value="Alpha/beta-hydrolase_catalytic"/>
</dbReference>
<reference evidence="4" key="2">
    <citation type="submission" date="2020-09" db="EMBL/GenBank/DDBJ databases">
        <authorList>
            <person name="Sun Q."/>
            <person name="Kim S."/>
        </authorList>
    </citation>
    <scope>NUCLEOTIDE SEQUENCE</scope>
    <source>
        <strain evidence="4">KCTC 42097</strain>
    </source>
</reference>
<feature type="transmembrane region" description="Helical" evidence="1">
    <location>
        <begin position="82"/>
        <end position="105"/>
    </location>
</feature>
<dbReference type="PIRSF" id="PIRSF007542">
    <property type="entry name" value="UCP007542"/>
    <property type="match status" value="1"/>
</dbReference>
<feature type="transmembrane region" description="Helical" evidence="1">
    <location>
        <begin position="12"/>
        <end position="34"/>
    </location>
</feature>
<evidence type="ECO:0000313" key="5">
    <source>
        <dbReference type="Proteomes" id="UP000641137"/>
    </source>
</evidence>
<dbReference type="InterPro" id="IPR027788">
    <property type="entry name" value="Alpha/beta-hydrolase_N_dom"/>
</dbReference>
<dbReference type="InterPro" id="IPR012037">
    <property type="entry name" value="Alpha/beta-hydrolase_fam"/>
</dbReference>
<keyword evidence="1" id="KW-0472">Membrane</keyword>
<dbReference type="Pfam" id="PF10081">
    <property type="entry name" value="Abhydrolase_9"/>
    <property type="match status" value="1"/>
</dbReference>